<dbReference type="RefSeq" id="XP_001303086.1">
    <property type="nucleotide sequence ID" value="XM_001303085.1"/>
</dbReference>
<gene>
    <name evidence="1" type="ORF">TVAG_386860</name>
</gene>
<sequence>MSEVSPFVLWASFLAPTEIRYFTTSRCPLFEAQINEVYPSSSLAPVLAL</sequence>
<protein>
    <submittedName>
        <fullName evidence="1">Uncharacterized protein</fullName>
    </submittedName>
</protein>
<organism evidence="1 2">
    <name type="scientific">Trichomonas vaginalis (strain ATCC PRA-98 / G3)</name>
    <dbReference type="NCBI Taxonomy" id="412133"/>
    <lineage>
        <taxon>Eukaryota</taxon>
        <taxon>Metamonada</taxon>
        <taxon>Parabasalia</taxon>
        <taxon>Trichomonadida</taxon>
        <taxon>Trichomonadidae</taxon>
        <taxon>Trichomonas</taxon>
    </lineage>
</organism>
<name>A2FY64_TRIV3</name>
<dbReference type="AlphaFoldDB" id="A2FY64"/>
<evidence type="ECO:0000313" key="2">
    <source>
        <dbReference type="Proteomes" id="UP000001542"/>
    </source>
</evidence>
<dbReference type="KEGG" id="tva:4747834"/>
<reference evidence="1" key="2">
    <citation type="journal article" date="2007" name="Science">
        <title>Draft genome sequence of the sexually transmitted pathogen Trichomonas vaginalis.</title>
        <authorList>
            <person name="Carlton J.M."/>
            <person name="Hirt R.P."/>
            <person name="Silva J.C."/>
            <person name="Delcher A.L."/>
            <person name="Schatz M."/>
            <person name="Zhao Q."/>
            <person name="Wortman J.R."/>
            <person name="Bidwell S.L."/>
            <person name="Alsmark U.C.M."/>
            <person name="Besteiro S."/>
            <person name="Sicheritz-Ponten T."/>
            <person name="Noel C.J."/>
            <person name="Dacks J.B."/>
            <person name="Foster P.G."/>
            <person name="Simillion C."/>
            <person name="Van de Peer Y."/>
            <person name="Miranda-Saavedra D."/>
            <person name="Barton G.J."/>
            <person name="Westrop G.D."/>
            <person name="Mueller S."/>
            <person name="Dessi D."/>
            <person name="Fiori P.L."/>
            <person name="Ren Q."/>
            <person name="Paulsen I."/>
            <person name="Zhang H."/>
            <person name="Bastida-Corcuera F.D."/>
            <person name="Simoes-Barbosa A."/>
            <person name="Brown M.T."/>
            <person name="Hayes R.D."/>
            <person name="Mukherjee M."/>
            <person name="Okumura C.Y."/>
            <person name="Schneider R."/>
            <person name="Smith A.J."/>
            <person name="Vanacova S."/>
            <person name="Villalvazo M."/>
            <person name="Haas B.J."/>
            <person name="Pertea M."/>
            <person name="Feldblyum T.V."/>
            <person name="Utterback T.R."/>
            <person name="Shu C.L."/>
            <person name="Osoegawa K."/>
            <person name="de Jong P.J."/>
            <person name="Hrdy I."/>
            <person name="Horvathova L."/>
            <person name="Zubacova Z."/>
            <person name="Dolezal P."/>
            <person name="Malik S.B."/>
            <person name="Logsdon J.M. Jr."/>
            <person name="Henze K."/>
            <person name="Gupta A."/>
            <person name="Wang C.C."/>
            <person name="Dunne R.L."/>
            <person name="Upcroft J.A."/>
            <person name="Upcroft P."/>
            <person name="White O."/>
            <person name="Salzberg S.L."/>
            <person name="Tang P."/>
            <person name="Chiu C.-H."/>
            <person name="Lee Y.-S."/>
            <person name="Embley T.M."/>
            <person name="Coombs G.H."/>
            <person name="Mottram J.C."/>
            <person name="Tachezy J."/>
            <person name="Fraser-Liggett C.M."/>
            <person name="Johnson P.J."/>
        </authorList>
    </citation>
    <scope>NUCLEOTIDE SEQUENCE [LARGE SCALE GENOMIC DNA]</scope>
    <source>
        <strain evidence="1">G3</strain>
    </source>
</reference>
<dbReference type="InParanoid" id="A2FY64"/>
<evidence type="ECO:0000313" key="1">
    <source>
        <dbReference type="EMBL" id="EAX90156.1"/>
    </source>
</evidence>
<proteinExistence type="predicted"/>
<dbReference type="Proteomes" id="UP000001542">
    <property type="component" value="Unassembled WGS sequence"/>
</dbReference>
<accession>A2FY64</accession>
<keyword evidence="2" id="KW-1185">Reference proteome</keyword>
<dbReference type="OrthoDB" id="5103002at2759"/>
<dbReference type="EMBL" id="DS114132">
    <property type="protein sequence ID" value="EAX90156.1"/>
    <property type="molecule type" value="Genomic_DNA"/>
</dbReference>
<reference evidence="1" key="1">
    <citation type="submission" date="2006-10" db="EMBL/GenBank/DDBJ databases">
        <authorList>
            <person name="Amadeo P."/>
            <person name="Zhao Q."/>
            <person name="Wortman J."/>
            <person name="Fraser-Liggett C."/>
            <person name="Carlton J."/>
        </authorList>
    </citation>
    <scope>NUCLEOTIDE SEQUENCE</scope>
    <source>
        <strain evidence="1">G3</strain>
    </source>
</reference>
<dbReference type="VEuPathDB" id="TrichDB:TVAGG3_0819530"/>
<dbReference type="VEuPathDB" id="TrichDB:TVAG_386860"/>